<dbReference type="InterPro" id="IPR017853">
    <property type="entry name" value="GH"/>
</dbReference>
<reference evidence="6" key="2">
    <citation type="journal article" date="2022" name="Microb. Genom.">
        <title>A chromosome-scale genome assembly of the tomato pathogen Cladosporium fulvum reveals a compartmentalized genome architecture and the presence of a dispensable chromosome.</title>
        <authorList>
            <person name="Zaccaron A.Z."/>
            <person name="Chen L.H."/>
            <person name="Samaras A."/>
            <person name="Stergiopoulos I."/>
        </authorList>
    </citation>
    <scope>NUCLEOTIDE SEQUENCE</scope>
    <source>
        <strain evidence="6">Race5_Kim</strain>
    </source>
</reference>
<comment type="similarity">
    <text evidence="1">Belongs to the glycosyl hydrolase 18 family. Chitinase class V subfamily.</text>
</comment>
<gene>
    <name evidence="6" type="ORF">CLAFUR5_12898</name>
</gene>
<evidence type="ECO:0000256" key="1">
    <source>
        <dbReference type="ARBA" id="ARBA00008682"/>
    </source>
</evidence>
<sequence>MTYDLHGQWDHGNTFTNLGCPNGNCLRSQINQTKTESALSMLTKAGVDSSKIMLGQPLYGRSFKMTDPSCYTAECTFTGPSIGAQPGDCTGTPGYIANLEIRNIINGGEYDVQQYNSLEAGDILVYGGNWVSWMTGLTYYRRSDYARGLGLGGTSDWAIDLNYTGDAGGGSGGNNSTNGTGSGVVTIDPSIYGNPNPQVTCQPPCTFVLPPWTLPYTTTITPAPVTSSIVDYWPYVTTISGTVTSTLYISKTTVTTITPAPVTTTEIPVSNVEWTDTDQSIIFLTSSVILPPVTLTQDSTVYTTDGMTITIPGITYKYSQGPYPPVTRPTPGTTSSPGMAGNPTSTETPTSSSTYGIFPPPTSCGSCPPSITPIIGPPGPLCKTGCVIQCILFCSPELPCIGPQCNCIGVGCPGGGGCVGPGCSGSDSDNPGDNAPSDPDEEDKCEIDISTGLRDNGNFPVFDASTGQISCDGSMEPGECQQRIDNNMESVQNQLESDQQCCPTGSGAKLRRRESNGMLTNLLHDASDSFGALFKRQGGSCPQPASDPRRPAQGQCLVTYTCPPDLFPGVCGNAKSAIQDRGMTSILSHITGSSIYKTEPWHKGHFKWKSGTPKGGWKLDCCEVEEYPFGAGNPNRNPTGDRIFNWDNVPTLRLIPGGRFGLHLENQTHANHLKAFLNSVKQDYSLPNLNRIVYCVDFPAGFDNFIPENSPDNFCAVAYGEQSTLVNGTPTRRRSTSLRGPLLRAYDNCIAHEHLQRAFRLPECRRSTWMRDSL</sequence>
<dbReference type="EMBL" id="CP090173">
    <property type="protein sequence ID" value="UJO23633.1"/>
    <property type="molecule type" value="Genomic_DNA"/>
</dbReference>
<dbReference type="RefSeq" id="XP_047767999.1">
    <property type="nucleotide sequence ID" value="XM_047912046.1"/>
</dbReference>
<dbReference type="PANTHER" id="PTHR47700:SF2">
    <property type="entry name" value="CHITINASE"/>
    <property type="match status" value="1"/>
</dbReference>
<dbReference type="KEGG" id="ffu:CLAFUR5_12898"/>
<name>A0A9Q8UV57_PASFU</name>
<feature type="domain" description="GH18" evidence="5">
    <location>
        <begin position="1"/>
        <end position="174"/>
    </location>
</feature>
<accession>A0A9Q8UV57</accession>
<proteinExistence type="inferred from homology"/>
<dbReference type="Gene3D" id="3.20.20.80">
    <property type="entry name" value="Glycosidases"/>
    <property type="match status" value="1"/>
</dbReference>
<dbReference type="InterPro" id="IPR001223">
    <property type="entry name" value="Glyco_hydro18_cat"/>
</dbReference>
<keyword evidence="7" id="KW-1185">Reference proteome</keyword>
<evidence type="ECO:0000313" key="6">
    <source>
        <dbReference type="EMBL" id="UJO23633.1"/>
    </source>
</evidence>
<keyword evidence="3" id="KW-0843">Virulence</keyword>
<evidence type="ECO:0000256" key="2">
    <source>
        <dbReference type="ARBA" id="ARBA00022669"/>
    </source>
</evidence>
<feature type="compositionally biased region" description="Low complexity" evidence="4">
    <location>
        <begin position="329"/>
        <end position="354"/>
    </location>
</feature>
<organism evidence="6 7">
    <name type="scientific">Passalora fulva</name>
    <name type="common">Tomato leaf mold</name>
    <name type="synonym">Cladosporium fulvum</name>
    <dbReference type="NCBI Taxonomy" id="5499"/>
    <lineage>
        <taxon>Eukaryota</taxon>
        <taxon>Fungi</taxon>
        <taxon>Dikarya</taxon>
        <taxon>Ascomycota</taxon>
        <taxon>Pezizomycotina</taxon>
        <taxon>Dothideomycetes</taxon>
        <taxon>Dothideomycetidae</taxon>
        <taxon>Mycosphaerellales</taxon>
        <taxon>Mycosphaerellaceae</taxon>
        <taxon>Fulvia</taxon>
    </lineage>
</organism>
<dbReference type="InterPro" id="IPR053214">
    <property type="entry name" value="LysM12-like"/>
</dbReference>
<evidence type="ECO:0000256" key="4">
    <source>
        <dbReference type="SAM" id="MobiDB-lite"/>
    </source>
</evidence>
<protein>
    <submittedName>
        <fullName evidence="6">Killer toxin subunits alpha/beta</fullName>
    </submittedName>
</protein>
<reference evidence="6" key="1">
    <citation type="submission" date="2021-12" db="EMBL/GenBank/DDBJ databases">
        <authorList>
            <person name="Zaccaron A."/>
            <person name="Stergiopoulos I."/>
        </authorList>
    </citation>
    <scope>NUCLEOTIDE SEQUENCE</scope>
    <source>
        <strain evidence="6">Race5_Kim</strain>
    </source>
</reference>
<dbReference type="PROSITE" id="PS51910">
    <property type="entry name" value="GH18_2"/>
    <property type="match status" value="1"/>
</dbReference>
<dbReference type="SUPFAM" id="SSF51445">
    <property type="entry name" value="(Trans)glycosidases"/>
    <property type="match status" value="1"/>
</dbReference>
<dbReference type="Gene3D" id="3.10.50.10">
    <property type="match status" value="1"/>
</dbReference>
<dbReference type="PANTHER" id="PTHR47700">
    <property type="entry name" value="V CHITINASE, PUTATIVE (AFU_ORTHOLOGUE AFUA_6G13720)-RELATED"/>
    <property type="match status" value="1"/>
</dbReference>
<dbReference type="GO" id="GO:0008061">
    <property type="term" value="F:chitin binding"/>
    <property type="evidence" value="ECO:0007669"/>
    <property type="project" value="UniProtKB-KW"/>
</dbReference>
<dbReference type="SUPFAM" id="SSF54556">
    <property type="entry name" value="Chitinase insertion domain"/>
    <property type="match status" value="1"/>
</dbReference>
<dbReference type="AlphaFoldDB" id="A0A9Q8UV57"/>
<evidence type="ECO:0000313" key="7">
    <source>
        <dbReference type="Proteomes" id="UP000756132"/>
    </source>
</evidence>
<keyword evidence="2" id="KW-0147">Chitin-binding</keyword>
<feature type="region of interest" description="Disordered" evidence="4">
    <location>
        <begin position="322"/>
        <end position="355"/>
    </location>
</feature>
<evidence type="ECO:0000256" key="3">
    <source>
        <dbReference type="ARBA" id="ARBA00023026"/>
    </source>
</evidence>
<dbReference type="Proteomes" id="UP000756132">
    <property type="component" value="Chromosome 11"/>
</dbReference>
<dbReference type="InterPro" id="IPR029070">
    <property type="entry name" value="Chitinase_insertion_sf"/>
</dbReference>
<dbReference type="OrthoDB" id="73875at2759"/>
<dbReference type="GO" id="GO:0005975">
    <property type="term" value="P:carbohydrate metabolic process"/>
    <property type="evidence" value="ECO:0007669"/>
    <property type="project" value="InterPro"/>
</dbReference>
<evidence type="ECO:0000259" key="5">
    <source>
        <dbReference type="PROSITE" id="PS51910"/>
    </source>
</evidence>
<dbReference type="GeneID" id="71992776"/>
<dbReference type="Pfam" id="PF00704">
    <property type="entry name" value="Glyco_hydro_18"/>
    <property type="match status" value="1"/>
</dbReference>